<keyword evidence="2" id="KW-0813">Transport</keyword>
<reference evidence="8" key="1">
    <citation type="submission" date="2018-05" db="EMBL/GenBank/DDBJ databases">
        <authorList>
            <person name="Lanie J.A."/>
            <person name="Ng W.-L."/>
            <person name="Kazmierczak K.M."/>
            <person name="Andrzejewski T.M."/>
            <person name="Davidsen T.M."/>
            <person name="Wayne K.J."/>
            <person name="Tettelin H."/>
            <person name="Glass J.I."/>
            <person name="Rusch D."/>
            <person name="Podicherti R."/>
            <person name="Tsui H.-C.T."/>
            <person name="Winkler M.E."/>
        </authorList>
    </citation>
    <scope>NUCLEOTIDE SEQUENCE</scope>
</reference>
<evidence type="ECO:0000256" key="5">
    <source>
        <dbReference type="ARBA" id="ARBA00023136"/>
    </source>
</evidence>
<organism evidence="8">
    <name type="scientific">marine metagenome</name>
    <dbReference type="NCBI Taxonomy" id="408172"/>
    <lineage>
        <taxon>unclassified sequences</taxon>
        <taxon>metagenomes</taxon>
        <taxon>ecological metagenomes</taxon>
    </lineage>
</organism>
<feature type="transmembrane region" description="Helical" evidence="6">
    <location>
        <begin position="103"/>
        <end position="120"/>
    </location>
</feature>
<dbReference type="EMBL" id="UINC01176622">
    <property type="protein sequence ID" value="SVD83832.1"/>
    <property type="molecule type" value="Genomic_DNA"/>
</dbReference>
<feature type="non-terminal residue" evidence="8">
    <location>
        <position position="175"/>
    </location>
</feature>
<dbReference type="GO" id="GO:0022857">
    <property type="term" value="F:transmembrane transporter activity"/>
    <property type="evidence" value="ECO:0007669"/>
    <property type="project" value="InterPro"/>
</dbReference>
<name>A0A382YKM0_9ZZZZ</name>
<dbReference type="InterPro" id="IPR020846">
    <property type="entry name" value="MFS_dom"/>
</dbReference>
<feature type="domain" description="Major facilitator superfamily (MFS) profile" evidence="7">
    <location>
        <begin position="5"/>
        <end position="175"/>
    </location>
</feature>
<dbReference type="AlphaFoldDB" id="A0A382YKM0"/>
<keyword evidence="4 6" id="KW-1133">Transmembrane helix</keyword>
<feature type="transmembrane region" description="Helical" evidence="6">
    <location>
        <begin position="71"/>
        <end position="91"/>
    </location>
</feature>
<evidence type="ECO:0000256" key="1">
    <source>
        <dbReference type="ARBA" id="ARBA00004141"/>
    </source>
</evidence>
<dbReference type="PANTHER" id="PTHR23504:SF15">
    <property type="entry name" value="MAJOR FACILITATOR SUPERFAMILY (MFS) PROFILE DOMAIN-CONTAINING PROTEIN"/>
    <property type="match status" value="1"/>
</dbReference>
<proteinExistence type="predicted"/>
<dbReference type="PRINTS" id="PR01035">
    <property type="entry name" value="TCRTETA"/>
</dbReference>
<protein>
    <recommendedName>
        <fullName evidence="7">Major facilitator superfamily (MFS) profile domain-containing protein</fullName>
    </recommendedName>
</protein>
<sequence length="175" mass="18341">MRRTSLLVIFLTVFIDLIGFGIVLPVLPLYGKDFGALGWQVGLIVASYSAMQFLFAPAWGRLSDRIGRRPVLLISTAGASISYALFALAAINMDLRMLVASRVFAGICGANLSVASAYIADVSPPEDRSKRMGLIGMAFGLGFILGPALGAVSADWWGAAGPGWTASAICAGNLV</sequence>
<gene>
    <name evidence="8" type="ORF">METZ01_LOCUS436686</name>
</gene>
<keyword evidence="3 6" id="KW-0812">Transmembrane</keyword>
<feature type="transmembrane region" description="Helical" evidence="6">
    <location>
        <begin position="132"/>
        <end position="154"/>
    </location>
</feature>
<dbReference type="PANTHER" id="PTHR23504">
    <property type="entry name" value="MAJOR FACILITATOR SUPERFAMILY DOMAIN-CONTAINING PROTEIN 10"/>
    <property type="match status" value="1"/>
</dbReference>
<accession>A0A382YKM0</accession>
<dbReference type="Pfam" id="PF07690">
    <property type="entry name" value="MFS_1"/>
    <property type="match status" value="1"/>
</dbReference>
<comment type="subcellular location">
    <subcellularLocation>
        <location evidence="1">Membrane</location>
        <topology evidence="1">Multi-pass membrane protein</topology>
    </subcellularLocation>
</comment>
<keyword evidence="5 6" id="KW-0472">Membrane</keyword>
<evidence type="ECO:0000259" key="7">
    <source>
        <dbReference type="PROSITE" id="PS50850"/>
    </source>
</evidence>
<dbReference type="GO" id="GO:0016020">
    <property type="term" value="C:membrane"/>
    <property type="evidence" value="ECO:0007669"/>
    <property type="project" value="UniProtKB-SubCell"/>
</dbReference>
<evidence type="ECO:0000256" key="2">
    <source>
        <dbReference type="ARBA" id="ARBA00022448"/>
    </source>
</evidence>
<evidence type="ECO:0000256" key="4">
    <source>
        <dbReference type="ARBA" id="ARBA00022989"/>
    </source>
</evidence>
<dbReference type="InterPro" id="IPR036259">
    <property type="entry name" value="MFS_trans_sf"/>
</dbReference>
<dbReference type="InterPro" id="IPR001958">
    <property type="entry name" value="Tet-R_TetA/multi-R_MdtG-like"/>
</dbReference>
<feature type="transmembrane region" description="Helical" evidence="6">
    <location>
        <begin position="37"/>
        <end position="59"/>
    </location>
</feature>
<dbReference type="SUPFAM" id="SSF103473">
    <property type="entry name" value="MFS general substrate transporter"/>
    <property type="match status" value="1"/>
</dbReference>
<feature type="transmembrane region" description="Helical" evidence="6">
    <location>
        <begin position="7"/>
        <end position="31"/>
    </location>
</feature>
<evidence type="ECO:0000256" key="3">
    <source>
        <dbReference type="ARBA" id="ARBA00022692"/>
    </source>
</evidence>
<evidence type="ECO:0000256" key="6">
    <source>
        <dbReference type="SAM" id="Phobius"/>
    </source>
</evidence>
<dbReference type="InterPro" id="IPR011701">
    <property type="entry name" value="MFS"/>
</dbReference>
<dbReference type="Gene3D" id="1.20.1250.20">
    <property type="entry name" value="MFS general substrate transporter like domains"/>
    <property type="match status" value="1"/>
</dbReference>
<dbReference type="PROSITE" id="PS50850">
    <property type="entry name" value="MFS"/>
    <property type="match status" value="1"/>
</dbReference>
<evidence type="ECO:0000313" key="8">
    <source>
        <dbReference type="EMBL" id="SVD83832.1"/>
    </source>
</evidence>